<evidence type="ECO:0000256" key="6">
    <source>
        <dbReference type="RuleBase" id="RU003829"/>
    </source>
</evidence>
<dbReference type="WBParaSite" id="scf7180000418580.g2605">
    <property type="protein sequence ID" value="scf7180000418580.g2605"/>
    <property type="gene ID" value="scf7180000418580.g2605"/>
</dbReference>
<dbReference type="InterPro" id="IPR036388">
    <property type="entry name" value="WH-like_DNA-bd_sf"/>
</dbReference>
<dbReference type="PANTHER" id="PTHR11932">
    <property type="entry name" value="CULLIN"/>
    <property type="match status" value="1"/>
</dbReference>
<reference evidence="9" key="1">
    <citation type="submission" date="2022-11" db="UniProtKB">
        <authorList>
            <consortium name="WormBaseParasite"/>
        </authorList>
    </citation>
    <scope>IDENTIFICATION</scope>
</reference>
<keyword evidence="2" id="KW-1017">Isopeptide bond</keyword>
<dbReference type="InterPro" id="IPR016159">
    <property type="entry name" value="Cullin_repeat-like_dom_sf"/>
</dbReference>
<keyword evidence="4" id="KW-0832">Ubl conjugation</keyword>
<dbReference type="InterPro" id="IPR016158">
    <property type="entry name" value="Cullin_homology"/>
</dbReference>
<dbReference type="PROSITE" id="PS50069">
    <property type="entry name" value="CULLIN_2"/>
    <property type="match status" value="1"/>
</dbReference>
<dbReference type="SMART" id="SM00182">
    <property type="entry name" value="CULLIN"/>
    <property type="match status" value="1"/>
</dbReference>
<dbReference type="InterPro" id="IPR001373">
    <property type="entry name" value="Cullin_N"/>
</dbReference>
<keyword evidence="3" id="KW-0833">Ubl conjugation pathway</keyword>
<dbReference type="SUPFAM" id="SSF74788">
    <property type="entry name" value="Cullin repeat-like"/>
    <property type="match status" value="1"/>
</dbReference>
<evidence type="ECO:0000256" key="3">
    <source>
        <dbReference type="ARBA" id="ARBA00022786"/>
    </source>
</evidence>
<dbReference type="GO" id="GO:0031461">
    <property type="term" value="C:cullin-RING ubiquitin ligase complex"/>
    <property type="evidence" value="ECO:0007669"/>
    <property type="project" value="InterPro"/>
</dbReference>
<dbReference type="InterPro" id="IPR045093">
    <property type="entry name" value="Cullin"/>
</dbReference>
<feature type="domain" description="Cullin family profile" evidence="7">
    <location>
        <begin position="407"/>
        <end position="650"/>
    </location>
</feature>
<dbReference type="SUPFAM" id="SSF46785">
    <property type="entry name" value="Winged helix' DNA-binding domain"/>
    <property type="match status" value="1"/>
</dbReference>
<dbReference type="InterPro" id="IPR036390">
    <property type="entry name" value="WH_DNA-bd_sf"/>
</dbReference>
<evidence type="ECO:0000259" key="7">
    <source>
        <dbReference type="PROSITE" id="PS50069"/>
    </source>
</evidence>
<keyword evidence="8" id="KW-1185">Reference proteome</keyword>
<dbReference type="Pfam" id="PF10557">
    <property type="entry name" value="Cullin_Nedd8"/>
    <property type="match status" value="1"/>
</dbReference>
<dbReference type="Pfam" id="PF26557">
    <property type="entry name" value="Cullin_AB"/>
    <property type="match status" value="1"/>
</dbReference>
<evidence type="ECO:0000313" key="8">
    <source>
        <dbReference type="Proteomes" id="UP000887560"/>
    </source>
</evidence>
<dbReference type="InterPro" id="IPR016157">
    <property type="entry name" value="Cullin_CS"/>
</dbReference>
<accession>A0A915NKR2</accession>
<dbReference type="InterPro" id="IPR019559">
    <property type="entry name" value="Cullin_neddylation_domain"/>
</dbReference>
<name>A0A915NKR2_9BILA</name>
<evidence type="ECO:0000256" key="1">
    <source>
        <dbReference type="ARBA" id="ARBA00006019"/>
    </source>
</evidence>
<evidence type="ECO:0000256" key="4">
    <source>
        <dbReference type="ARBA" id="ARBA00022843"/>
    </source>
</evidence>
<dbReference type="Gene3D" id="1.20.1310.10">
    <property type="entry name" value="Cullin Repeats"/>
    <property type="match status" value="4"/>
</dbReference>
<dbReference type="FunFam" id="1.20.1310.10:FF:000002">
    <property type="entry name" value="cullin-3 isoform X1"/>
    <property type="match status" value="1"/>
</dbReference>
<comment type="similarity">
    <text evidence="1 5 6">Belongs to the cullin family.</text>
</comment>
<sequence length="786" mass="90717">MNLRPRAVNFDDVWSKLKETAEAIISLKPIERLTWDHNFSDIYFVCVSVPETQSRQLYNAVRDCLEIHTKELRRSLEDQTGDYLLSAYNREWSKYKQGAGYLHNLYCYLNKQLAKEKMDAESQHTFIADDSEGPFPHLGVGDLAFAIWKRELIIPLASKLVKHIIGLIQQIRKLEGTYSAINLADIRGAILSFVEVNELFLNESFLGQQKSPFTLAGGNSVTEFYEEMFEKHFLEATENFYKSLTSEAFAYLDCCPYMEAVIKTLDEERILAQRFLHHSTLPKIENLCYEVLVNEQLEKISLMCKDVVQGELLKDLKNMYILFKPLNNALPILLKEFENYIKKLGMEFNVSPTVDPAQFVGNITDLHTKFTQMVIEIFSGDGEFTISLDRAIQSIVNYREDPKQPPKISEKLNRYIDILMKTRKGRTETEIEAQLSKSILIFRYIDDKDLFQKYYSKMLCTRLIASLSFSMDLEESMINKMKDACGYEFTSKLSRMFTDVNVSQGLTKRFLEEMVKNNKKLEVSISVMVLQAGAWPLTAPQNASEPSSSQNQSEQNLDYAPPIILQTSLRLFEEFYGTSHSGRKLTWLYANSTADVQLNYLDRKYQATMSVHQLSILLQYSNQDVFQLGNFVPLTALSLPTIIRAAKALVETGFLISNEVRGFLIILDSDFDLTELSVLTLNTSFTYKRINVKVALPQSSKPQEKEAEATCNTLMQDRKYYMECTIVRIMKARKVMKHNLLVEEVLKQTQSRFFPDVQFIKKNIEALIDKLYIQRTDQNDEYEYIS</sequence>
<dbReference type="GO" id="GO:0006511">
    <property type="term" value="P:ubiquitin-dependent protein catabolic process"/>
    <property type="evidence" value="ECO:0007669"/>
    <property type="project" value="InterPro"/>
</dbReference>
<dbReference type="PROSITE" id="PS01256">
    <property type="entry name" value="CULLIN_1"/>
    <property type="match status" value="1"/>
</dbReference>
<dbReference type="GO" id="GO:0031625">
    <property type="term" value="F:ubiquitin protein ligase binding"/>
    <property type="evidence" value="ECO:0007669"/>
    <property type="project" value="InterPro"/>
</dbReference>
<dbReference type="SUPFAM" id="SSF75632">
    <property type="entry name" value="Cullin homology domain"/>
    <property type="match status" value="1"/>
</dbReference>
<dbReference type="Gene3D" id="1.10.10.10">
    <property type="entry name" value="Winged helix-like DNA-binding domain superfamily/Winged helix DNA-binding domain"/>
    <property type="match status" value="1"/>
</dbReference>
<dbReference type="SMART" id="SM00884">
    <property type="entry name" value="Cullin_Nedd8"/>
    <property type="match status" value="1"/>
</dbReference>
<dbReference type="AlphaFoldDB" id="A0A915NKR2"/>
<dbReference type="Proteomes" id="UP000887560">
    <property type="component" value="Unplaced"/>
</dbReference>
<organism evidence="8 9">
    <name type="scientific">Meloidogyne floridensis</name>
    <dbReference type="NCBI Taxonomy" id="298350"/>
    <lineage>
        <taxon>Eukaryota</taxon>
        <taxon>Metazoa</taxon>
        <taxon>Ecdysozoa</taxon>
        <taxon>Nematoda</taxon>
        <taxon>Chromadorea</taxon>
        <taxon>Rhabditida</taxon>
        <taxon>Tylenchina</taxon>
        <taxon>Tylenchomorpha</taxon>
        <taxon>Tylenchoidea</taxon>
        <taxon>Meloidogynidae</taxon>
        <taxon>Meloidogyninae</taxon>
        <taxon>Meloidogyne</taxon>
    </lineage>
</organism>
<dbReference type="FunFam" id="1.10.10.10:FF:000014">
    <property type="entry name" value="Cullin 1"/>
    <property type="match status" value="1"/>
</dbReference>
<proteinExistence type="inferred from homology"/>
<dbReference type="InterPro" id="IPR059120">
    <property type="entry name" value="Cullin-like_AB"/>
</dbReference>
<evidence type="ECO:0000256" key="2">
    <source>
        <dbReference type="ARBA" id="ARBA00022499"/>
    </source>
</evidence>
<evidence type="ECO:0000256" key="5">
    <source>
        <dbReference type="PROSITE-ProRule" id="PRU00330"/>
    </source>
</evidence>
<dbReference type="InterPro" id="IPR036317">
    <property type="entry name" value="Cullin_homology_sf"/>
</dbReference>
<dbReference type="Pfam" id="PF00888">
    <property type="entry name" value="Cullin"/>
    <property type="match status" value="1"/>
</dbReference>
<protein>
    <submittedName>
        <fullName evidence="9">Cullin family profile domain-containing protein</fullName>
    </submittedName>
</protein>
<dbReference type="Gene3D" id="3.30.230.130">
    <property type="entry name" value="Cullin, Chain C, Domain 2"/>
    <property type="match status" value="1"/>
</dbReference>
<evidence type="ECO:0000313" key="9">
    <source>
        <dbReference type="WBParaSite" id="scf7180000418580.g2605"/>
    </source>
</evidence>